<evidence type="ECO:0000313" key="1">
    <source>
        <dbReference type="EMBL" id="OBQ44530.1"/>
    </source>
</evidence>
<name>A0A1B7X5F4_APHFL</name>
<proteinExistence type="predicted"/>
<evidence type="ECO:0000313" key="2">
    <source>
        <dbReference type="Proteomes" id="UP000092093"/>
    </source>
</evidence>
<comment type="caution">
    <text evidence="1">The sequence shown here is derived from an EMBL/GenBank/DDBJ whole genome shotgun (WGS) entry which is preliminary data.</text>
</comment>
<organism evidence="1 2">
    <name type="scientific">Aphanizomenon flos-aquae WA102</name>
    <dbReference type="NCBI Taxonomy" id="1710896"/>
    <lineage>
        <taxon>Bacteria</taxon>
        <taxon>Bacillati</taxon>
        <taxon>Cyanobacteriota</taxon>
        <taxon>Cyanophyceae</taxon>
        <taxon>Nostocales</taxon>
        <taxon>Aphanizomenonaceae</taxon>
        <taxon>Aphanizomenon</taxon>
    </lineage>
</organism>
<dbReference type="Proteomes" id="UP000092093">
    <property type="component" value="Unassembled WGS sequence"/>
</dbReference>
<sequence length="74" mass="8488">MKYKIEFDGLESFEHEVAFKSIDILEVIKGLLAEIRLSDKHDAGQLKSGDPITLHMVREFVLQSAKHHEIDNLL</sequence>
<protein>
    <submittedName>
        <fullName evidence="1">Uncharacterized protein</fullName>
    </submittedName>
</protein>
<dbReference type="EMBL" id="LJOW01000020">
    <property type="protein sequence ID" value="OBQ44530.1"/>
    <property type="molecule type" value="Genomic_DNA"/>
</dbReference>
<gene>
    <name evidence="1" type="ORF">AN484_06485</name>
</gene>
<reference evidence="1 2" key="1">
    <citation type="submission" date="2015-09" db="EMBL/GenBank/DDBJ databases">
        <title>Aphanizomenon flos-aquae WA102.</title>
        <authorList>
            <person name="Driscoll C."/>
        </authorList>
    </citation>
    <scope>NUCLEOTIDE SEQUENCE [LARGE SCALE GENOMIC DNA]</scope>
    <source>
        <strain evidence="1">WA102</strain>
    </source>
</reference>
<accession>A0A1B7X5F4</accession>
<dbReference type="AlphaFoldDB" id="A0A1B7X5F4"/>